<dbReference type="RefSeq" id="XP_001309392.1">
    <property type="nucleotide sequence ID" value="XM_001309391.1"/>
</dbReference>
<evidence type="ECO:0000313" key="2">
    <source>
        <dbReference type="Proteomes" id="UP000001542"/>
    </source>
</evidence>
<sequence>MLNWIIAAKFKKLPRPPHFDAPEQNSIPFDEKCGKKIPIDKPFGIDGIANMYHITVQDIQDANPGIGIRIPEGIVLKIPQLCIGEMDKEHRTYSGYFKSDSIARNGSLLLSFCYMSPWARTNAKNCEGFMKHGNGFDKDANLVDLKDAMDNAHLIRIKKRETLDTTQYELRKYNFNGKIHYAVRSSSGFYDPGYDVVTSDTRPYKSFYFEDYIDEDDEETEFLLD</sequence>
<protein>
    <recommendedName>
        <fullName evidence="3">LysM domain-containing protein</fullName>
    </recommendedName>
</protein>
<proteinExistence type="predicted"/>
<evidence type="ECO:0008006" key="3">
    <source>
        <dbReference type="Google" id="ProtNLM"/>
    </source>
</evidence>
<dbReference type="Proteomes" id="UP000001542">
    <property type="component" value="Unassembled WGS sequence"/>
</dbReference>
<dbReference type="EMBL" id="DS113757">
    <property type="protein sequence ID" value="EAX96462.1"/>
    <property type="molecule type" value="Genomic_DNA"/>
</dbReference>
<dbReference type="InParanoid" id="A2FF49"/>
<reference evidence="1" key="2">
    <citation type="journal article" date="2007" name="Science">
        <title>Draft genome sequence of the sexually transmitted pathogen Trichomonas vaginalis.</title>
        <authorList>
            <person name="Carlton J.M."/>
            <person name="Hirt R.P."/>
            <person name="Silva J.C."/>
            <person name="Delcher A.L."/>
            <person name="Schatz M."/>
            <person name="Zhao Q."/>
            <person name="Wortman J.R."/>
            <person name="Bidwell S.L."/>
            <person name="Alsmark U.C.M."/>
            <person name="Besteiro S."/>
            <person name="Sicheritz-Ponten T."/>
            <person name="Noel C.J."/>
            <person name="Dacks J.B."/>
            <person name="Foster P.G."/>
            <person name="Simillion C."/>
            <person name="Van de Peer Y."/>
            <person name="Miranda-Saavedra D."/>
            <person name="Barton G.J."/>
            <person name="Westrop G.D."/>
            <person name="Mueller S."/>
            <person name="Dessi D."/>
            <person name="Fiori P.L."/>
            <person name="Ren Q."/>
            <person name="Paulsen I."/>
            <person name="Zhang H."/>
            <person name="Bastida-Corcuera F.D."/>
            <person name="Simoes-Barbosa A."/>
            <person name="Brown M.T."/>
            <person name="Hayes R.D."/>
            <person name="Mukherjee M."/>
            <person name="Okumura C.Y."/>
            <person name="Schneider R."/>
            <person name="Smith A.J."/>
            <person name="Vanacova S."/>
            <person name="Villalvazo M."/>
            <person name="Haas B.J."/>
            <person name="Pertea M."/>
            <person name="Feldblyum T.V."/>
            <person name="Utterback T.R."/>
            <person name="Shu C.L."/>
            <person name="Osoegawa K."/>
            <person name="de Jong P.J."/>
            <person name="Hrdy I."/>
            <person name="Horvathova L."/>
            <person name="Zubacova Z."/>
            <person name="Dolezal P."/>
            <person name="Malik S.B."/>
            <person name="Logsdon J.M. Jr."/>
            <person name="Henze K."/>
            <person name="Gupta A."/>
            <person name="Wang C.C."/>
            <person name="Dunne R.L."/>
            <person name="Upcroft J.A."/>
            <person name="Upcroft P."/>
            <person name="White O."/>
            <person name="Salzberg S.L."/>
            <person name="Tang P."/>
            <person name="Chiu C.-H."/>
            <person name="Lee Y.-S."/>
            <person name="Embley T.M."/>
            <person name="Coombs G.H."/>
            <person name="Mottram J.C."/>
            <person name="Tachezy J."/>
            <person name="Fraser-Liggett C.M."/>
            <person name="Johnson P.J."/>
        </authorList>
    </citation>
    <scope>NUCLEOTIDE SEQUENCE [LARGE SCALE GENOMIC DNA]</scope>
    <source>
        <strain evidence="1">G3</strain>
    </source>
</reference>
<dbReference type="CDD" id="cd00118">
    <property type="entry name" value="LysM"/>
    <property type="match status" value="1"/>
</dbReference>
<dbReference type="AlphaFoldDB" id="A2FF49"/>
<keyword evidence="2" id="KW-1185">Reference proteome</keyword>
<dbReference type="VEuPathDB" id="TrichDB:TVAGG3_0612910"/>
<dbReference type="InterPro" id="IPR018392">
    <property type="entry name" value="LysM"/>
</dbReference>
<evidence type="ECO:0000313" key="1">
    <source>
        <dbReference type="EMBL" id="EAX96462.1"/>
    </source>
</evidence>
<dbReference type="VEuPathDB" id="TrichDB:TVAG_024720"/>
<organism evidence="1 2">
    <name type="scientific">Trichomonas vaginalis (strain ATCC PRA-98 / G3)</name>
    <dbReference type="NCBI Taxonomy" id="412133"/>
    <lineage>
        <taxon>Eukaryota</taxon>
        <taxon>Metamonada</taxon>
        <taxon>Parabasalia</taxon>
        <taxon>Trichomonadida</taxon>
        <taxon>Trichomonadidae</taxon>
        <taxon>Trichomonas</taxon>
    </lineage>
</organism>
<reference evidence="1" key="1">
    <citation type="submission" date="2006-10" db="EMBL/GenBank/DDBJ databases">
        <authorList>
            <person name="Amadeo P."/>
            <person name="Zhao Q."/>
            <person name="Wortman J."/>
            <person name="Fraser-Liggett C."/>
            <person name="Carlton J."/>
        </authorList>
    </citation>
    <scope>NUCLEOTIDE SEQUENCE</scope>
    <source>
        <strain evidence="1">G3</strain>
    </source>
</reference>
<dbReference type="KEGG" id="tva:4754234"/>
<gene>
    <name evidence="1" type="ORF">TVAG_024720</name>
</gene>
<name>A2FF49_TRIV3</name>
<accession>A2FF49</accession>